<feature type="region of interest" description="Disordered" evidence="1">
    <location>
        <begin position="76"/>
        <end position="107"/>
    </location>
</feature>
<dbReference type="AlphaFoldDB" id="A0AA87ZKL4"/>
<reference evidence="2" key="1">
    <citation type="submission" date="2023-07" db="EMBL/GenBank/DDBJ databases">
        <title>draft genome sequence of fig (Ficus carica).</title>
        <authorList>
            <person name="Takahashi T."/>
            <person name="Nishimura K."/>
        </authorList>
    </citation>
    <scope>NUCLEOTIDE SEQUENCE</scope>
</reference>
<comment type="caution">
    <text evidence="2">The sequence shown here is derived from an EMBL/GenBank/DDBJ whole genome shotgun (WGS) entry which is preliminary data.</text>
</comment>
<gene>
    <name evidence="2" type="ORF">TIFTF001_005814</name>
</gene>
<sequence>MEDRRRPSGHDPCNPFQAMGRNSDINSTLGGFESTLGKSGGWVHCRRHWKTSKFMRGRRQRSRLVVVMGLRSGCRGASPEVPNRRLPESGDHTRGGGLNPNRGSHQEGGWHGYELGLKIFSGNEHGEQRWWQKASSFDSLEWVAFGWCPGGVRSDSAATDAMVVSGDAAFDIIDAHLIDGLKYFFRPKPRRSPPKFKYAPASYSERVLSSTMPAMVVGGTTAFDAIPNAFLAQLCRPWSSAAAPLLTSFRMPLHRTRSSWRW</sequence>
<feature type="region of interest" description="Disordered" evidence="1">
    <location>
        <begin position="1"/>
        <end position="22"/>
    </location>
</feature>
<dbReference type="EMBL" id="BTGU01000006">
    <property type="protein sequence ID" value="GMN36172.1"/>
    <property type="molecule type" value="Genomic_DNA"/>
</dbReference>
<organism evidence="2 3">
    <name type="scientific">Ficus carica</name>
    <name type="common">Common fig</name>
    <dbReference type="NCBI Taxonomy" id="3494"/>
    <lineage>
        <taxon>Eukaryota</taxon>
        <taxon>Viridiplantae</taxon>
        <taxon>Streptophyta</taxon>
        <taxon>Embryophyta</taxon>
        <taxon>Tracheophyta</taxon>
        <taxon>Spermatophyta</taxon>
        <taxon>Magnoliopsida</taxon>
        <taxon>eudicotyledons</taxon>
        <taxon>Gunneridae</taxon>
        <taxon>Pentapetalae</taxon>
        <taxon>rosids</taxon>
        <taxon>fabids</taxon>
        <taxon>Rosales</taxon>
        <taxon>Moraceae</taxon>
        <taxon>Ficeae</taxon>
        <taxon>Ficus</taxon>
    </lineage>
</organism>
<evidence type="ECO:0000313" key="3">
    <source>
        <dbReference type="Proteomes" id="UP001187192"/>
    </source>
</evidence>
<protein>
    <submittedName>
        <fullName evidence="2">Uncharacterized protein</fullName>
    </submittedName>
</protein>
<dbReference type="Proteomes" id="UP001187192">
    <property type="component" value="Unassembled WGS sequence"/>
</dbReference>
<keyword evidence="3" id="KW-1185">Reference proteome</keyword>
<feature type="compositionally biased region" description="Basic and acidic residues" evidence="1">
    <location>
        <begin position="82"/>
        <end position="94"/>
    </location>
</feature>
<evidence type="ECO:0000256" key="1">
    <source>
        <dbReference type="SAM" id="MobiDB-lite"/>
    </source>
</evidence>
<evidence type="ECO:0000313" key="2">
    <source>
        <dbReference type="EMBL" id="GMN36172.1"/>
    </source>
</evidence>
<name>A0AA87ZKL4_FICCA</name>
<accession>A0AA87ZKL4</accession>
<proteinExistence type="predicted"/>